<dbReference type="SUPFAM" id="SSF110395">
    <property type="entry name" value="CutC-like"/>
    <property type="match status" value="1"/>
</dbReference>
<keyword evidence="2" id="KW-0963">Cytoplasm</keyword>
<reference evidence="4" key="1">
    <citation type="journal article" date="2019" name="Int. J. Syst. Evol. Microbiol.">
        <title>The Global Catalogue of Microorganisms (GCM) 10K type strain sequencing project: providing services to taxonomists for standard genome sequencing and annotation.</title>
        <authorList>
            <consortium name="The Broad Institute Genomics Platform"/>
            <consortium name="The Broad Institute Genome Sequencing Center for Infectious Disease"/>
            <person name="Wu L."/>
            <person name="Ma J."/>
        </authorList>
    </citation>
    <scope>NUCLEOTIDE SEQUENCE [LARGE SCALE GENOMIC DNA]</scope>
    <source>
        <strain evidence="4">KCTC 52127</strain>
    </source>
</reference>
<dbReference type="HAMAP" id="MF_00795">
    <property type="entry name" value="CutC"/>
    <property type="match status" value="1"/>
</dbReference>
<evidence type="ECO:0000256" key="2">
    <source>
        <dbReference type="HAMAP-Rule" id="MF_00795"/>
    </source>
</evidence>
<dbReference type="Pfam" id="PF03932">
    <property type="entry name" value="CutC"/>
    <property type="match status" value="1"/>
</dbReference>
<dbReference type="InterPro" id="IPR005627">
    <property type="entry name" value="CutC-like"/>
</dbReference>
<evidence type="ECO:0000313" key="3">
    <source>
        <dbReference type="EMBL" id="MFD2565955.1"/>
    </source>
</evidence>
<comment type="caution">
    <text evidence="2">Once thought to be involved in copper homeostasis, experiments in E.coli have shown this is not the case.</text>
</comment>
<comment type="subcellular location">
    <subcellularLocation>
        <location evidence="2">Cytoplasm</location>
    </subcellularLocation>
</comment>
<sequence>MVVEICANSYQSAINAEKAGAHRIELCSELAVGGITPSYGLLKKVMSELSIPVHVLIRPRGGDFTYSDDEFEIMKQNILLCKELGCAGIVSGVLHPNASIDLVRTQELVELSHPMSFTFHRAFDWISNPKDAISDLEKIGVHRVLTSGQKTSAEKGISLLRELKDLSPVKILPGGGIKVHNIQMFKEAGFNEVHFSASTQIQTIATPKISMNSPSFFDETTITFSDIDTIKNILSKIHE</sequence>
<dbReference type="InterPro" id="IPR036822">
    <property type="entry name" value="CutC-like_dom_sf"/>
</dbReference>
<accession>A0ABW5LMA4</accession>
<organism evidence="3 4">
    <name type="scientific">Pseudotenacibaculum haliotis</name>
    <dbReference type="NCBI Taxonomy" id="1862138"/>
    <lineage>
        <taxon>Bacteria</taxon>
        <taxon>Pseudomonadati</taxon>
        <taxon>Bacteroidota</taxon>
        <taxon>Flavobacteriia</taxon>
        <taxon>Flavobacteriales</taxon>
        <taxon>Flavobacteriaceae</taxon>
        <taxon>Pseudotenacibaculum</taxon>
    </lineage>
</organism>
<evidence type="ECO:0000256" key="1">
    <source>
        <dbReference type="ARBA" id="ARBA00007768"/>
    </source>
</evidence>
<keyword evidence="4" id="KW-1185">Reference proteome</keyword>
<dbReference type="Gene3D" id="3.20.20.380">
    <property type="entry name" value="Copper homeostasis (CutC) domain"/>
    <property type="match status" value="1"/>
</dbReference>
<protein>
    <recommendedName>
        <fullName evidence="2">PF03932 family protein CutC</fullName>
    </recommendedName>
</protein>
<name>A0ABW5LMA4_9FLAO</name>
<dbReference type="PANTHER" id="PTHR12598:SF0">
    <property type="entry name" value="COPPER HOMEOSTASIS PROTEIN CUTC HOMOLOG"/>
    <property type="match status" value="1"/>
</dbReference>
<dbReference type="PANTHER" id="PTHR12598">
    <property type="entry name" value="COPPER HOMEOSTASIS PROTEIN CUTC"/>
    <property type="match status" value="1"/>
</dbReference>
<dbReference type="Proteomes" id="UP001597508">
    <property type="component" value="Unassembled WGS sequence"/>
</dbReference>
<dbReference type="RefSeq" id="WP_379664679.1">
    <property type="nucleotide sequence ID" value="NZ_JBHULH010000001.1"/>
</dbReference>
<proteinExistence type="inferred from homology"/>
<evidence type="ECO:0000313" key="4">
    <source>
        <dbReference type="Proteomes" id="UP001597508"/>
    </source>
</evidence>
<comment type="similarity">
    <text evidence="1 2">Belongs to the CutC family.</text>
</comment>
<comment type="caution">
    <text evidence="3">The sequence shown here is derived from an EMBL/GenBank/DDBJ whole genome shotgun (WGS) entry which is preliminary data.</text>
</comment>
<gene>
    <name evidence="2" type="primary">cutC</name>
    <name evidence="3" type="ORF">ACFSRZ_01150</name>
</gene>
<dbReference type="EMBL" id="JBHULH010000001">
    <property type="protein sequence ID" value="MFD2565955.1"/>
    <property type="molecule type" value="Genomic_DNA"/>
</dbReference>